<gene>
    <name evidence="3" type="ORF">BBOMB_0639</name>
</gene>
<dbReference type="AlphaFoldDB" id="A0A080N323"/>
<protein>
    <recommendedName>
        <fullName evidence="5">Integral membrane protein</fullName>
    </recommendedName>
</protein>
<proteinExistence type="predicted"/>
<evidence type="ECO:0000313" key="4">
    <source>
        <dbReference type="Proteomes" id="UP000028730"/>
    </source>
</evidence>
<dbReference type="OrthoDB" id="8479889at2"/>
<dbReference type="Proteomes" id="UP000028730">
    <property type="component" value="Unassembled WGS sequence"/>
</dbReference>
<keyword evidence="2" id="KW-0812">Transmembrane</keyword>
<feature type="transmembrane region" description="Helical" evidence="2">
    <location>
        <begin position="61"/>
        <end position="84"/>
    </location>
</feature>
<keyword evidence="4" id="KW-1185">Reference proteome</keyword>
<dbReference type="STRING" id="1341695.BBOMB_0639"/>
<feature type="transmembrane region" description="Helical" evidence="2">
    <location>
        <begin position="34"/>
        <end position="55"/>
    </location>
</feature>
<evidence type="ECO:0000313" key="3">
    <source>
        <dbReference type="EMBL" id="KFF31296.1"/>
    </source>
</evidence>
<dbReference type="InterPro" id="IPR025445">
    <property type="entry name" value="DUF4191"/>
</dbReference>
<keyword evidence="2" id="KW-1133">Transmembrane helix</keyword>
<reference evidence="3 4" key="1">
    <citation type="journal article" date="2014" name="Appl. Environ. Microbiol.">
        <title>Genomic encyclopedia of type strains of the genus Bifidobacterium.</title>
        <authorList>
            <person name="Milani C."/>
            <person name="Lugli G.A."/>
            <person name="Duranti S."/>
            <person name="Turroni F."/>
            <person name="Bottacini F."/>
            <person name="Mangifesta M."/>
            <person name="Sanchez B."/>
            <person name="Viappiani A."/>
            <person name="Mancabelli L."/>
            <person name="Taminiau B."/>
            <person name="Delcenserie V."/>
            <person name="Barrangou R."/>
            <person name="Margolles A."/>
            <person name="van Sinderen D."/>
            <person name="Ventura M."/>
        </authorList>
    </citation>
    <scope>NUCLEOTIDE SEQUENCE [LARGE SCALE GENOMIC DNA]</scope>
    <source>
        <strain evidence="3 4">DSM 19703</strain>
    </source>
</reference>
<evidence type="ECO:0000256" key="2">
    <source>
        <dbReference type="SAM" id="Phobius"/>
    </source>
</evidence>
<dbReference type="EMBL" id="ATLK01000001">
    <property type="protein sequence ID" value="KFF31296.1"/>
    <property type="molecule type" value="Genomic_DNA"/>
</dbReference>
<keyword evidence="2" id="KW-0472">Membrane</keyword>
<dbReference type="eggNOG" id="ENOG502ZBYU">
    <property type="taxonomic scope" value="Bacteria"/>
</dbReference>
<evidence type="ECO:0000256" key="1">
    <source>
        <dbReference type="SAM" id="MobiDB-lite"/>
    </source>
</evidence>
<evidence type="ECO:0008006" key="5">
    <source>
        <dbReference type="Google" id="ProtNLM"/>
    </source>
</evidence>
<dbReference type="RefSeq" id="WP_044087206.1">
    <property type="nucleotide sequence ID" value="NZ_ATLK01000001.1"/>
</dbReference>
<comment type="caution">
    <text evidence="3">The sequence shown here is derived from an EMBL/GenBank/DDBJ whole genome shotgun (WGS) entry which is preliminary data.</text>
</comment>
<accession>A0A080N323</accession>
<sequence length="264" mass="29936">MANEKKPKEKKEKKPKIIKQIIQIYKYTHAEDKALPWLLTAVLLAPVLVVVVAGVLLHWGWLTWIMLVILAVMLGILFFTMLLTRRADKVGYAKMEGKPGAAVSVLGNINKAGFNFPQQPVWIDRKTKAAIWRGTGYNGIYLLAEGESTAIKREVDRQEHSIKGVTAGSAIPVYRIFVGNGTGQVRLKDLRSVVLKCKSYEPTDHSNFIMKKIHPRRRFLLTKEELDILNERLRTLQTKQGFGIPKGIDPTKPQRISRRAMRGR</sequence>
<name>A0A080N323_9BIFI</name>
<dbReference type="Pfam" id="PF13829">
    <property type="entry name" value="DUF4191"/>
    <property type="match status" value="1"/>
</dbReference>
<feature type="region of interest" description="Disordered" evidence="1">
    <location>
        <begin position="243"/>
        <end position="264"/>
    </location>
</feature>
<feature type="compositionally biased region" description="Basic residues" evidence="1">
    <location>
        <begin position="255"/>
        <end position="264"/>
    </location>
</feature>
<organism evidence="3 4">
    <name type="scientific">Bifidobacterium bombi DSM 19703</name>
    <dbReference type="NCBI Taxonomy" id="1341695"/>
    <lineage>
        <taxon>Bacteria</taxon>
        <taxon>Bacillati</taxon>
        <taxon>Actinomycetota</taxon>
        <taxon>Actinomycetes</taxon>
        <taxon>Bifidobacteriales</taxon>
        <taxon>Bifidobacteriaceae</taxon>
        <taxon>Bifidobacterium</taxon>
    </lineage>
</organism>